<dbReference type="EMBL" id="PEVY01000045">
    <property type="protein sequence ID" value="PIU75185.1"/>
    <property type="molecule type" value="Genomic_DNA"/>
</dbReference>
<dbReference type="Gene3D" id="3.40.50.2020">
    <property type="match status" value="1"/>
</dbReference>
<dbReference type="SUPFAM" id="SSF53271">
    <property type="entry name" value="PRTase-like"/>
    <property type="match status" value="1"/>
</dbReference>
<gene>
    <name evidence="2" type="ORF">COS76_02065</name>
</gene>
<evidence type="ECO:0000313" key="2">
    <source>
        <dbReference type="EMBL" id="PIU75185.1"/>
    </source>
</evidence>
<protein>
    <recommendedName>
        <fullName evidence="4">Phosphoribosyltransferase domain-containing protein</fullName>
    </recommendedName>
</protein>
<dbReference type="PANTHER" id="PTHR47505:SF1">
    <property type="entry name" value="DNA UTILIZATION PROTEIN YHGH"/>
    <property type="match status" value="1"/>
</dbReference>
<reference evidence="3" key="1">
    <citation type="submission" date="2017-09" db="EMBL/GenBank/DDBJ databases">
        <title>Depth-based differentiation of microbial function through sediment-hosted aquifers and enrichment of novel symbionts in the deep terrestrial subsurface.</title>
        <authorList>
            <person name="Probst A.J."/>
            <person name="Ladd B."/>
            <person name="Jarett J.K."/>
            <person name="Geller-Mcgrath D.E."/>
            <person name="Sieber C.M.K."/>
            <person name="Emerson J.B."/>
            <person name="Anantharaman K."/>
            <person name="Thomas B.C."/>
            <person name="Malmstrom R."/>
            <person name="Stieglmeier M."/>
            <person name="Klingl A."/>
            <person name="Woyke T."/>
            <person name="Ryan C.M."/>
            <person name="Banfield J.F."/>
        </authorList>
    </citation>
    <scope>NUCLEOTIDE SEQUENCE [LARGE SCALE GENOMIC DNA]</scope>
</reference>
<dbReference type="InterPro" id="IPR051910">
    <property type="entry name" value="ComF/GntX_DNA_util-trans"/>
</dbReference>
<dbReference type="InterPro" id="IPR000836">
    <property type="entry name" value="PRTase_dom"/>
</dbReference>
<accession>A0A2M7AX20</accession>
<dbReference type="CDD" id="cd06223">
    <property type="entry name" value="PRTases_typeI"/>
    <property type="match status" value="1"/>
</dbReference>
<dbReference type="Proteomes" id="UP000228775">
    <property type="component" value="Unassembled WGS sequence"/>
</dbReference>
<organism evidence="2 3">
    <name type="scientific">Candidatus Portnoybacteria bacterium CG06_land_8_20_14_3_00_39_12</name>
    <dbReference type="NCBI Taxonomy" id="1974809"/>
    <lineage>
        <taxon>Bacteria</taxon>
        <taxon>Candidatus Portnoyibacteriota</taxon>
    </lineage>
</organism>
<name>A0A2M7AX20_9BACT</name>
<evidence type="ECO:0008006" key="4">
    <source>
        <dbReference type="Google" id="ProtNLM"/>
    </source>
</evidence>
<evidence type="ECO:0000256" key="1">
    <source>
        <dbReference type="ARBA" id="ARBA00008007"/>
    </source>
</evidence>
<evidence type="ECO:0000313" key="3">
    <source>
        <dbReference type="Proteomes" id="UP000228775"/>
    </source>
</evidence>
<comment type="caution">
    <text evidence="2">The sequence shown here is derived from an EMBL/GenBank/DDBJ whole genome shotgun (WGS) entry which is preliminary data.</text>
</comment>
<dbReference type="PANTHER" id="PTHR47505">
    <property type="entry name" value="DNA UTILIZATION PROTEIN YHGH"/>
    <property type="match status" value="1"/>
</dbReference>
<dbReference type="InterPro" id="IPR029057">
    <property type="entry name" value="PRTase-like"/>
</dbReference>
<proteinExistence type="inferred from homology"/>
<dbReference type="AlphaFoldDB" id="A0A2M7AX20"/>
<sequence length="253" mass="28815">MNNRRASKSKKFLDLIFPNKCLGCQKINQIICEPCLQNIPVFSRIDPYSNDQKLFSLRLAEARKGEGGSRHILNKNKYLNGLIVASDWTNPLLKNLIYNFKYNFVNEIGQILGNFLVRSLSPLSTSLKIKSALVIPIPLHPLRLRWRGFNQAEILANVIGKNFNWPIIDNLIIRKKNTHPQMTIDNIPNRYDNVSGIFSLKTISEYELSNLSKRTIFLVDDVCTTGATLQESAYCLRSKIQNCTIYGLVVARA</sequence>
<comment type="similarity">
    <text evidence="1">Belongs to the ComF/GntX family.</text>
</comment>